<organism evidence="1 2">
    <name type="scientific">Thermomonospora curvata (strain ATCC 19995 / DSM 43183 / JCM 3096 / KCTC 9072 / NBRC 15933 / NCIMB 10081 / Henssen B9)</name>
    <dbReference type="NCBI Taxonomy" id="471852"/>
    <lineage>
        <taxon>Bacteria</taxon>
        <taxon>Bacillati</taxon>
        <taxon>Actinomycetota</taxon>
        <taxon>Actinomycetes</taxon>
        <taxon>Streptosporangiales</taxon>
        <taxon>Thermomonosporaceae</taxon>
        <taxon>Thermomonospora</taxon>
    </lineage>
</organism>
<evidence type="ECO:0000313" key="1">
    <source>
        <dbReference type="EMBL" id="ACY99321.1"/>
    </source>
</evidence>
<name>D1AD12_THECD</name>
<dbReference type="AlphaFoldDB" id="D1AD12"/>
<dbReference type="HOGENOM" id="CLU_3398952_0_0_11"/>
<sequence>MSLMSGSWGVFVPAGQEARTVADSGGAHEDA</sequence>
<reference evidence="1 2" key="1">
    <citation type="journal article" date="2011" name="Stand. Genomic Sci.">
        <title>Complete genome sequence of Thermomonospora curvata type strain (B9).</title>
        <authorList>
            <person name="Chertkov O."/>
            <person name="Sikorski J."/>
            <person name="Nolan M."/>
            <person name="Lapidus A."/>
            <person name="Lucas S."/>
            <person name="Del Rio T.G."/>
            <person name="Tice H."/>
            <person name="Cheng J.F."/>
            <person name="Goodwin L."/>
            <person name="Pitluck S."/>
            <person name="Liolios K."/>
            <person name="Ivanova N."/>
            <person name="Mavromatis K."/>
            <person name="Mikhailova N."/>
            <person name="Ovchinnikova G."/>
            <person name="Pati A."/>
            <person name="Chen A."/>
            <person name="Palaniappan K."/>
            <person name="Djao O.D."/>
            <person name="Land M."/>
            <person name="Hauser L."/>
            <person name="Chang Y.J."/>
            <person name="Jeffries C.D."/>
            <person name="Brettin T."/>
            <person name="Han C."/>
            <person name="Detter J.C."/>
            <person name="Rohde M."/>
            <person name="Goker M."/>
            <person name="Woyke T."/>
            <person name="Bristow J."/>
            <person name="Eisen J.A."/>
            <person name="Markowitz V."/>
            <person name="Hugenholtz P."/>
            <person name="Klenk H.P."/>
            <person name="Kyrpides N.C."/>
        </authorList>
    </citation>
    <scope>NUCLEOTIDE SEQUENCE [LARGE SCALE GENOMIC DNA]</scope>
    <source>
        <strain evidence="2">ATCC 19995 / DSM 43183 / JCM 3096 / KCTC 9072 / NBRC 15933 / NCIMB 10081 / Henssen B9</strain>
    </source>
</reference>
<dbReference type="Proteomes" id="UP000001918">
    <property type="component" value="Chromosome"/>
</dbReference>
<keyword evidence="2" id="KW-1185">Reference proteome</keyword>
<dbReference type="EMBL" id="CP001738">
    <property type="protein sequence ID" value="ACY99321.1"/>
    <property type="molecule type" value="Genomic_DNA"/>
</dbReference>
<proteinExistence type="predicted"/>
<evidence type="ECO:0000313" key="2">
    <source>
        <dbReference type="Proteomes" id="UP000001918"/>
    </source>
</evidence>
<accession>D1AD12</accession>
<protein>
    <submittedName>
        <fullName evidence="1">Uncharacterized protein</fullName>
    </submittedName>
</protein>
<gene>
    <name evidence="1" type="ordered locus">Tcur_3789</name>
</gene>
<dbReference type="KEGG" id="tcu:Tcur_3789"/>